<dbReference type="EMBL" id="JAJAWG010000001">
    <property type="protein sequence ID" value="MCB5194755.1"/>
    <property type="molecule type" value="Genomic_DNA"/>
</dbReference>
<evidence type="ECO:0000313" key="4">
    <source>
        <dbReference type="Proteomes" id="UP001198034"/>
    </source>
</evidence>
<dbReference type="Pfam" id="PF07589">
    <property type="entry name" value="PEP-CTERM"/>
    <property type="match status" value="1"/>
</dbReference>
<dbReference type="Proteomes" id="UP001198034">
    <property type="component" value="Unassembled WGS sequence"/>
</dbReference>
<feature type="signal peptide" evidence="1">
    <location>
        <begin position="1"/>
        <end position="20"/>
    </location>
</feature>
<gene>
    <name evidence="3" type="ORF">LG219_00440</name>
</gene>
<dbReference type="RefSeq" id="WP_226762583.1">
    <property type="nucleotide sequence ID" value="NZ_JAJAWG010000001.1"/>
</dbReference>
<name>A0ABS8BGD0_9NEIS</name>
<evidence type="ECO:0000256" key="1">
    <source>
        <dbReference type="SAM" id="SignalP"/>
    </source>
</evidence>
<sequence length="211" mass="22002">MKHLKKLAIIAALLSTSSFAQISASGQIISGTTFSTNNAFQFFNTSTAGEYITSLTWDLTPIGGFFDTTAANPGNSYSGLVINTSTGGVSATAPSDAALDGKQKVTFNFAGNTFAAGQKFIFGVDTDLLSCIDCNGINGAGFIGAKVAATFSDGQTRYGTYVASNQTGYGSMVSITQPVPEPETYALMGLGLVGLLAARHRKSRHDTKSKY</sequence>
<keyword evidence="1" id="KW-0732">Signal</keyword>
<dbReference type="NCBIfam" id="TIGR02595">
    <property type="entry name" value="PEP_CTERM"/>
    <property type="match status" value="1"/>
</dbReference>
<keyword evidence="4" id="KW-1185">Reference proteome</keyword>
<proteinExistence type="predicted"/>
<evidence type="ECO:0000259" key="2">
    <source>
        <dbReference type="Pfam" id="PF07589"/>
    </source>
</evidence>
<organism evidence="3 4">
    <name type="scientific">Deefgea salmonis</name>
    <dbReference type="NCBI Taxonomy" id="2875502"/>
    <lineage>
        <taxon>Bacteria</taxon>
        <taxon>Pseudomonadati</taxon>
        <taxon>Pseudomonadota</taxon>
        <taxon>Betaproteobacteria</taxon>
        <taxon>Neisseriales</taxon>
        <taxon>Chitinibacteraceae</taxon>
        <taxon>Deefgea</taxon>
    </lineage>
</organism>
<dbReference type="InterPro" id="IPR013424">
    <property type="entry name" value="Ice-binding_C"/>
</dbReference>
<accession>A0ABS8BGD0</accession>
<feature type="chain" id="PRO_5046072836" evidence="1">
    <location>
        <begin position="21"/>
        <end position="211"/>
    </location>
</feature>
<evidence type="ECO:0000313" key="3">
    <source>
        <dbReference type="EMBL" id="MCB5194755.1"/>
    </source>
</evidence>
<feature type="domain" description="Ice-binding protein C-terminal" evidence="2">
    <location>
        <begin position="178"/>
        <end position="202"/>
    </location>
</feature>
<reference evidence="3 4" key="1">
    <citation type="submission" date="2021-10" db="EMBL/GenBank/DDBJ databases">
        <authorList>
            <person name="Chen M."/>
        </authorList>
    </citation>
    <scope>NUCLEOTIDE SEQUENCE [LARGE SCALE GENOMIC DNA]</scope>
    <source>
        <strain evidence="3 4">H3-26</strain>
    </source>
</reference>
<protein>
    <submittedName>
        <fullName evidence="3">PEP-CTERM sorting domain-containing protein</fullName>
    </submittedName>
</protein>
<comment type="caution">
    <text evidence="3">The sequence shown here is derived from an EMBL/GenBank/DDBJ whole genome shotgun (WGS) entry which is preliminary data.</text>
</comment>